<evidence type="ECO:0000313" key="2">
    <source>
        <dbReference type="EMBL" id="TMJ14254.1"/>
    </source>
</evidence>
<gene>
    <name evidence="2" type="ORF">E6H02_03560</name>
</gene>
<feature type="domain" description="Putative regulatory protein FmdB zinc ribbon" evidence="1">
    <location>
        <begin position="1"/>
        <end position="44"/>
    </location>
</feature>
<dbReference type="InterPro" id="IPR013429">
    <property type="entry name" value="Regulatory_FmdB_Zinc_ribbon"/>
</dbReference>
<sequence length="72" mass="7778">MTYVFQCRSCKHEFEITASVAEYEARQAPLCPRCGHRQTRRVFTPVLVMTGQARGGDAPGGCCGGGACGCRH</sequence>
<organism evidence="2 3">
    <name type="scientific">Candidatus Segetimicrobium genomatis</name>
    <dbReference type="NCBI Taxonomy" id="2569760"/>
    <lineage>
        <taxon>Bacteria</taxon>
        <taxon>Bacillati</taxon>
        <taxon>Candidatus Sysuimicrobiota</taxon>
        <taxon>Candidatus Sysuimicrobiia</taxon>
        <taxon>Candidatus Sysuimicrobiales</taxon>
        <taxon>Candidatus Segetimicrobiaceae</taxon>
        <taxon>Candidatus Segetimicrobium</taxon>
    </lineage>
</organism>
<accession>A0A537M1U1</accession>
<dbReference type="Pfam" id="PF09723">
    <property type="entry name" value="Zn_ribbon_8"/>
    <property type="match status" value="1"/>
</dbReference>
<dbReference type="AlphaFoldDB" id="A0A537M1U1"/>
<dbReference type="NCBIfam" id="TIGR02605">
    <property type="entry name" value="CxxC_CxxC_SSSS"/>
    <property type="match status" value="1"/>
</dbReference>
<evidence type="ECO:0000313" key="3">
    <source>
        <dbReference type="Proteomes" id="UP000320393"/>
    </source>
</evidence>
<reference evidence="2 3" key="1">
    <citation type="journal article" date="2019" name="Nat. Microbiol.">
        <title>Mediterranean grassland soil C-N compound turnover is dependent on rainfall and depth, and is mediated by genomically divergent microorganisms.</title>
        <authorList>
            <person name="Diamond S."/>
            <person name="Andeer P.F."/>
            <person name="Li Z."/>
            <person name="Crits-Christoph A."/>
            <person name="Burstein D."/>
            <person name="Anantharaman K."/>
            <person name="Lane K.R."/>
            <person name="Thomas B.C."/>
            <person name="Pan C."/>
            <person name="Northen T.R."/>
            <person name="Banfield J.F."/>
        </authorList>
    </citation>
    <scope>NUCLEOTIDE SEQUENCE [LARGE SCALE GENOMIC DNA]</scope>
    <source>
        <strain evidence="2">NP_5</strain>
    </source>
</reference>
<proteinExistence type="predicted"/>
<evidence type="ECO:0000259" key="1">
    <source>
        <dbReference type="SMART" id="SM00834"/>
    </source>
</evidence>
<dbReference type="Proteomes" id="UP000320393">
    <property type="component" value="Unassembled WGS sequence"/>
</dbReference>
<dbReference type="EMBL" id="VBAM01000119">
    <property type="protein sequence ID" value="TMJ14254.1"/>
    <property type="molecule type" value="Genomic_DNA"/>
</dbReference>
<name>A0A537M1U1_9BACT</name>
<dbReference type="SMART" id="SM00834">
    <property type="entry name" value="CxxC_CXXC_SSSS"/>
    <property type="match status" value="1"/>
</dbReference>
<comment type="caution">
    <text evidence="2">The sequence shown here is derived from an EMBL/GenBank/DDBJ whole genome shotgun (WGS) entry which is preliminary data.</text>
</comment>
<protein>
    <submittedName>
        <fullName evidence="2">Zinc ribbon domain-containing protein</fullName>
    </submittedName>
</protein>